<comment type="caution">
    <text evidence="1">The sequence shown here is derived from an EMBL/GenBank/DDBJ whole genome shotgun (WGS) entry which is preliminary data.</text>
</comment>
<reference evidence="1" key="1">
    <citation type="submission" date="2023-06" db="EMBL/GenBank/DDBJ databases">
        <authorList>
            <consortium name="Lawrence Berkeley National Laboratory"/>
            <person name="Ahrendt S."/>
            <person name="Sahu N."/>
            <person name="Indic B."/>
            <person name="Wong-Bajracharya J."/>
            <person name="Merenyi Z."/>
            <person name="Ke H.-M."/>
            <person name="Monk M."/>
            <person name="Kocsube S."/>
            <person name="Drula E."/>
            <person name="Lipzen A."/>
            <person name="Balint B."/>
            <person name="Henrissat B."/>
            <person name="Andreopoulos B."/>
            <person name="Martin F.M."/>
            <person name="Harder C.B."/>
            <person name="Rigling D."/>
            <person name="Ford K.L."/>
            <person name="Foster G.D."/>
            <person name="Pangilinan J."/>
            <person name="Papanicolaou A."/>
            <person name="Barry K."/>
            <person name="LaButti K."/>
            <person name="Viragh M."/>
            <person name="Koriabine M."/>
            <person name="Yan M."/>
            <person name="Riley R."/>
            <person name="Champramary S."/>
            <person name="Plett K.L."/>
            <person name="Tsai I.J."/>
            <person name="Slot J."/>
            <person name="Sipos G."/>
            <person name="Plett J."/>
            <person name="Nagy L.G."/>
            <person name="Grigoriev I.V."/>
        </authorList>
    </citation>
    <scope>NUCLEOTIDE SEQUENCE</scope>
    <source>
        <strain evidence="1">ICMP 16352</strain>
    </source>
</reference>
<accession>A0AA39TWS8</accession>
<protein>
    <submittedName>
        <fullName evidence="1">Uncharacterized protein</fullName>
    </submittedName>
</protein>
<name>A0AA39TWS8_9AGAR</name>
<proteinExistence type="predicted"/>
<dbReference type="Proteomes" id="UP001175227">
    <property type="component" value="Unassembled WGS sequence"/>
</dbReference>
<dbReference type="InterPro" id="IPR032675">
    <property type="entry name" value="LRR_dom_sf"/>
</dbReference>
<evidence type="ECO:0000313" key="2">
    <source>
        <dbReference type="Proteomes" id="UP001175227"/>
    </source>
</evidence>
<evidence type="ECO:0000313" key="1">
    <source>
        <dbReference type="EMBL" id="KAK0468733.1"/>
    </source>
</evidence>
<dbReference type="Gene3D" id="3.80.10.10">
    <property type="entry name" value="Ribonuclease Inhibitor"/>
    <property type="match status" value="1"/>
</dbReference>
<gene>
    <name evidence="1" type="ORF">IW261DRAFT_1517576</name>
</gene>
<dbReference type="EMBL" id="JAUEPR010000067">
    <property type="protein sequence ID" value="KAK0468733.1"/>
    <property type="molecule type" value="Genomic_DNA"/>
</dbReference>
<organism evidence="1 2">
    <name type="scientific">Armillaria novae-zelandiae</name>
    <dbReference type="NCBI Taxonomy" id="153914"/>
    <lineage>
        <taxon>Eukaryota</taxon>
        <taxon>Fungi</taxon>
        <taxon>Dikarya</taxon>
        <taxon>Basidiomycota</taxon>
        <taxon>Agaricomycotina</taxon>
        <taxon>Agaricomycetes</taxon>
        <taxon>Agaricomycetidae</taxon>
        <taxon>Agaricales</taxon>
        <taxon>Marasmiineae</taxon>
        <taxon>Physalacriaceae</taxon>
        <taxon>Armillaria</taxon>
    </lineage>
</organism>
<sequence length="276" mass="31649">MQDMCGPWSFLNWNALSSPDILYHIFRYPFHGRLSYLFEWTPKLHTLRLPMKGLSDIPFFLPHNQINNLHLANYKQYSSLLDKFPNIATATLQKCRLAFYSPSLIDIPIRKLIVHDTNTNLTRAFDFDTNYPNISKIPHLASLEVICSEPLDPSAYTVDIRSIPDLTHSPLTELILTTIIINYTKALSLLRIVPQLERLSIVERMHSHLITPEFIQELGRPGPEILHALEHLQLVWFGHADEGAIMDMLGGRALKSAVISEWEASPGQIHFLELMF</sequence>
<keyword evidence="2" id="KW-1185">Reference proteome</keyword>
<dbReference type="AlphaFoldDB" id="A0AA39TWS8"/>
<dbReference type="SUPFAM" id="SSF52047">
    <property type="entry name" value="RNI-like"/>
    <property type="match status" value="1"/>
</dbReference>